<evidence type="ECO:0000313" key="2">
    <source>
        <dbReference type="Proteomes" id="UP001595378"/>
    </source>
</evidence>
<gene>
    <name evidence="1" type="ORF">ACFODK_01670</name>
</gene>
<dbReference type="EMBL" id="JBHRSU010000001">
    <property type="protein sequence ID" value="MFC3099598.1"/>
    <property type="molecule type" value="Genomic_DNA"/>
</dbReference>
<sequence>MHIASYTAPSGQEELALTFGDPSASMRLLVLPAWFDEANKLRHFTVEVLRRLEREGVASVMPDLPGCNESLAPLAAQDLASWRGAARAASQAYGCTHVLAIRAGVNLAPDLPGWAFAPLAGKAALRALLRARVVAAKEANRSESSEALLETGKGEGLALGGYHLGAGMVTALAEAELPAHGLHTLTPADFGAAGLWLRAEPDHDAAQAEALAVRVVQDLGG</sequence>
<keyword evidence="2" id="KW-1185">Reference proteome</keyword>
<evidence type="ECO:0000313" key="1">
    <source>
        <dbReference type="EMBL" id="MFC3099598.1"/>
    </source>
</evidence>
<organism evidence="1 2">
    <name type="scientific">Alteraurantiacibacter lauratis</name>
    <dbReference type="NCBI Taxonomy" id="2054627"/>
    <lineage>
        <taxon>Bacteria</taxon>
        <taxon>Pseudomonadati</taxon>
        <taxon>Pseudomonadota</taxon>
        <taxon>Alphaproteobacteria</taxon>
        <taxon>Sphingomonadales</taxon>
        <taxon>Erythrobacteraceae</taxon>
        <taxon>Alteraurantiacibacter</taxon>
    </lineage>
</organism>
<accession>A0ABV7ECM3</accession>
<proteinExistence type="predicted"/>
<dbReference type="RefSeq" id="WP_336917178.1">
    <property type="nucleotide sequence ID" value="NZ_JBANRN010000001.1"/>
</dbReference>
<comment type="caution">
    <text evidence="1">The sequence shown here is derived from an EMBL/GenBank/DDBJ whole genome shotgun (WGS) entry which is preliminary data.</text>
</comment>
<protein>
    <recommendedName>
        <fullName evidence="3">Alpha/beta hydrolase</fullName>
    </recommendedName>
</protein>
<dbReference type="Proteomes" id="UP001595378">
    <property type="component" value="Unassembled WGS sequence"/>
</dbReference>
<reference evidence="2" key="1">
    <citation type="journal article" date="2019" name="Int. J. Syst. Evol. Microbiol.">
        <title>The Global Catalogue of Microorganisms (GCM) 10K type strain sequencing project: providing services to taxonomists for standard genome sequencing and annotation.</title>
        <authorList>
            <consortium name="The Broad Institute Genomics Platform"/>
            <consortium name="The Broad Institute Genome Sequencing Center for Infectious Disease"/>
            <person name="Wu L."/>
            <person name="Ma J."/>
        </authorList>
    </citation>
    <scope>NUCLEOTIDE SEQUENCE [LARGE SCALE GENOMIC DNA]</scope>
    <source>
        <strain evidence="2">KCTC 52606</strain>
    </source>
</reference>
<evidence type="ECO:0008006" key="3">
    <source>
        <dbReference type="Google" id="ProtNLM"/>
    </source>
</evidence>
<name>A0ABV7ECM3_9SPHN</name>